<organism evidence="2 3">
    <name type="scientific">Arxiozyma heterogenica</name>
    <dbReference type="NCBI Taxonomy" id="278026"/>
    <lineage>
        <taxon>Eukaryota</taxon>
        <taxon>Fungi</taxon>
        <taxon>Dikarya</taxon>
        <taxon>Ascomycota</taxon>
        <taxon>Saccharomycotina</taxon>
        <taxon>Saccharomycetes</taxon>
        <taxon>Saccharomycetales</taxon>
        <taxon>Saccharomycetaceae</taxon>
        <taxon>Arxiozyma</taxon>
    </lineage>
</organism>
<dbReference type="AlphaFoldDB" id="A0AAN7WHH1"/>
<dbReference type="EMBL" id="JAWIZZ010000045">
    <property type="protein sequence ID" value="KAK5779900.1"/>
    <property type="molecule type" value="Genomic_DNA"/>
</dbReference>
<gene>
    <name evidence="2" type="ORF">RI543_002439</name>
</gene>
<feature type="compositionally biased region" description="Acidic residues" evidence="1">
    <location>
        <begin position="186"/>
        <end position="195"/>
    </location>
</feature>
<comment type="caution">
    <text evidence="2">The sequence shown here is derived from an EMBL/GenBank/DDBJ whole genome shotgun (WGS) entry which is preliminary data.</text>
</comment>
<proteinExistence type="predicted"/>
<feature type="region of interest" description="Disordered" evidence="1">
    <location>
        <begin position="170"/>
        <end position="196"/>
    </location>
</feature>
<dbReference type="Proteomes" id="UP001306508">
    <property type="component" value="Unassembled WGS sequence"/>
</dbReference>
<sequence>MSNSFNHNDLKSNFLNVEISLNLGLFPRTPTKCIKSSDIVDIQNSENIVNSILQDRSARSQKYASNPYNMGSSPLSSKDGSLSKIKNKQKTQKTQRMEERERKLLENRGGLNKMEEFVMKGERKRELDDLARLALEYAIPEDIVDTFEEECRSEDNVEPFHKNRYRLMFQDQGNQPPLKKEKSCDNDDDGSDDDNDLIRYFENKERYEGELEQLLSELSMT</sequence>
<name>A0AAN7WHH1_9SACH</name>
<evidence type="ECO:0000256" key="1">
    <source>
        <dbReference type="SAM" id="MobiDB-lite"/>
    </source>
</evidence>
<reference evidence="3" key="1">
    <citation type="submission" date="2023-07" db="EMBL/GenBank/DDBJ databases">
        <title>A draft genome of Kazachstania heterogenica Y-27499.</title>
        <authorList>
            <person name="Donic C."/>
            <person name="Kralova J.S."/>
            <person name="Fidel L."/>
            <person name="Ben-Dor S."/>
            <person name="Jung S."/>
        </authorList>
    </citation>
    <scope>NUCLEOTIDE SEQUENCE [LARGE SCALE GENOMIC DNA]</scope>
    <source>
        <strain evidence="3">Y27499</strain>
    </source>
</reference>
<feature type="region of interest" description="Disordered" evidence="1">
    <location>
        <begin position="63"/>
        <end position="98"/>
    </location>
</feature>
<evidence type="ECO:0000313" key="2">
    <source>
        <dbReference type="EMBL" id="KAK5779900.1"/>
    </source>
</evidence>
<evidence type="ECO:0000313" key="3">
    <source>
        <dbReference type="Proteomes" id="UP001306508"/>
    </source>
</evidence>
<protein>
    <submittedName>
        <fullName evidence="2">Uncharacterized protein</fullName>
    </submittedName>
</protein>
<accession>A0AAN7WHH1</accession>
<keyword evidence="3" id="KW-1185">Reference proteome</keyword>
<feature type="compositionally biased region" description="Low complexity" evidence="1">
    <location>
        <begin position="71"/>
        <end position="84"/>
    </location>
</feature>